<dbReference type="GO" id="GO:0045088">
    <property type="term" value="P:regulation of innate immune response"/>
    <property type="evidence" value="ECO:0007669"/>
    <property type="project" value="TreeGrafter"/>
</dbReference>
<dbReference type="PANTHER" id="PTHR11373:SF4">
    <property type="entry name" value="DEOXYNUCLEOSIDE TRIPHOSPHATE TRIPHOSPHOHYDROLASE SAMHD1"/>
    <property type="match status" value="1"/>
</dbReference>
<dbReference type="Proteomes" id="UP001208570">
    <property type="component" value="Unassembled WGS sequence"/>
</dbReference>
<evidence type="ECO:0000313" key="4">
    <source>
        <dbReference type="Proteomes" id="UP001208570"/>
    </source>
</evidence>
<dbReference type="SMART" id="SM00471">
    <property type="entry name" value="HDc"/>
    <property type="match status" value="1"/>
</dbReference>
<accession>A0AAD9K4F6</accession>
<evidence type="ECO:0000259" key="2">
    <source>
        <dbReference type="PROSITE" id="PS51831"/>
    </source>
</evidence>
<dbReference type="Pfam" id="PF19276">
    <property type="entry name" value="HD_assoc_2"/>
    <property type="match status" value="1"/>
</dbReference>
<organism evidence="3 4">
    <name type="scientific">Paralvinella palmiformis</name>
    <dbReference type="NCBI Taxonomy" id="53620"/>
    <lineage>
        <taxon>Eukaryota</taxon>
        <taxon>Metazoa</taxon>
        <taxon>Spiralia</taxon>
        <taxon>Lophotrochozoa</taxon>
        <taxon>Annelida</taxon>
        <taxon>Polychaeta</taxon>
        <taxon>Sedentaria</taxon>
        <taxon>Canalipalpata</taxon>
        <taxon>Terebellida</taxon>
        <taxon>Terebelliformia</taxon>
        <taxon>Alvinellidae</taxon>
        <taxon>Paralvinella</taxon>
    </lineage>
</organism>
<dbReference type="Gene3D" id="1.10.3210.10">
    <property type="entry name" value="Hypothetical protein af1432"/>
    <property type="match status" value="1"/>
</dbReference>
<dbReference type="InterPro" id="IPR006674">
    <property type="entry name" value="HD_domain"/>
</dbReference>
<comment type="similarity">
    <text evidence="1">Belongs to the SAMHD1 family.</text>
</comment>
<dbReference type="GO" id="GO:0008832">
    <property type="term" value="F:dGTPase activity"/>
    <property type="evidence" value="ECO:0007669"/>
    <property type="project" value="TreeGrafter"/>
</dbReference>
<protein>
    <recommendedName>
        <fullName evidence="2">HD domain-containing protein</fullName>
    </recommendedName>
</protein>
<dbReference type="GO" id="GO:0051607">
    <property type="term" value="P:defense response to virus"/>
    <property type="evidence" value="ECO:0007669"/>
    <property type="project" value="TreeGrafter"/>
</dbReference>
<dbReference type="EMBL" id="JAODUP010000061">
    <property type="protein sequence ID" value="KAK2164652.1"/>
    <property type="molecule type" value="Genomic_DNA"/>
</dbReference>
<dbReference type="Pfam" id="PF01966">
    <property type="entry name" value="HD"/>
    <property type="match status" value="1"/>
</dbReference>
<reference evidence="3" key="1">
    <citation type="journal article" date="2023" name="Mol. Biol. Evol.">
        <title>Third-Generation Sequencing Reveals the Adaptive Role of the Epigenome in Three Deep-Sea Polychaetes.</title>
        <authorList>
            <person name="Perez M."/>
            <person name="Aroh O."/>
            <person name="Sun Y."/>
            <person name="Lan Y."/>
            <person name="Juniper S.K."/>
            <person name="Young C.R."/>
            <person name="Angers B."/>
            <person name="Qian P.Y."/>
        </authorList>
    </citation>
    <scope>NUCLEOTIDE SEQUENCE</scope>
    <source>
        <strain evidence="3">P08H-3</strain>
    </source>
</reference>
<dbReference type="PANTHER" id="PTHR11373">
    <property type="entry name" value="DEOXYNUCLEOSIDE TRIPHOSPHATE TRIPHOSPHOHYDROLASE"/>
    <property type="match status" value="1"/>
</dbReference>
<dbReference type="InterPro" id="IPR003607">
    <property type="entry name" value="HD/PDEase_dom"/>
</dbReference>
<comment type="caution">
    <text evidence="3">The sequence shown here is derived from an EMBL/GenBank/DDBJ whole genome shotgun (WGS) entry which is preliminary data.</text>
</comment>
<dbReference type="PROSITE" id="PS51831">
    <property type="entry name" value="HD"/>
    <property type="match status" value="1"/>
</dbReference>
<dbReference type="GO" id="GO:0005634">
    <property type="term" value="C:nucleus"/>
    <property type="evidence" value="ECO:0007669"/>
    <property type="project" value="TreeGrafter"/>
</dbReference>
<dbReference type="SUPFAM" id="SSF109604">
    <property type="entry name" value="HD-domain/PDEase-like"/>
    <property type="match status" value="1"/>
</dbReference>
<gene>
    <name evidence="3" type="ORF">LSH36_61g13059</name>
</gene>
<evidence type="ECO:0000256" key="1">
    <source>
        <dbReference type="ARBA" id="ARBA00005776"/>
    </source>
</evidence>
<dbReference type="InterPro" id="IPR050135">
    <property type="entry name" value="dGTPase-like"/>
</dbReference>
<name>A0AAD9K4F6_9ANNE</name>
<dbReference type="InterPro" id="IPR045509">
    <property type="entry name" value="HD_assoc_2"/>
</dbReference>
<dbReference type="GO" id="GO:0006203">
    <property type="term" value="P:dGTP catabolic process"/>
    <property type="evidence" value="ECO:0007669"/>
    <property type="project" value="TreeGrafter"/>
</dbReference>
<sequence length="475" mass="54817">MAENIFPSAGRKYDARVFNDPIHGHIELHPLCIRIIDTPQFQRLRYIKQLGGCYLVFPGASHNRFEHSIGVSHLAGKLAKAIQQRQPELAITDQDILCVQIAGLCHDLGHGPFSHMFQDFIHTVRQSKEWKHEKASVQMFEHLLEENNLRPVFESYRLTPSDIIFIKEQIAGPFDEEITRQIVANKRNGIDVDKWDYFARDCYHLGIKSGFDHHRFIGFCRVISDDGVMQICNRDKEVFNVYDMFHIRSVLHRTAYQHKTAKIVEIMITEALQKADEFIMIEGKDGKCKISRCIDDMVAYTKLTDNIYHNILYSSDPCLSEARDILRRIESRKLYKCVGHTKPSESSKASVSKGDGAKIREQIASSVKNSSGEPLITVDDIVLSPVLFRRRQFVKIDYGKEEDNPIDRFRFYAKSDLNKAISIKKEQVSPMLPSYFSYQFMVVYSRKLDSESIKNISTGFKSWCKKNNLMECEVT</sequence>
<feature type="domain" description="HD" evidence="2">
    <location>
        <begin position="64"/>
        <end position="198"/>
    </location>
</feature>
<evidence type="ECO:0000313" key="3">
    <source>
        <dbReference type="EMBL" id="KAK2164652.1"/>
    </source>
</evidence>
<keyword evidence="4" id="KW-1185">Reference proteome</keyword>
<dbReference type="CDD" id="cd00077">
    <property type="entry name" value="HDc"/>
    <property type="match status" value="1"/>
</dbReference>
<proteinExistence type="inferred from homology"/>
<dbReference type="Gene3D" id="3.30.70.2760">
    <property type="match status" value="1"/>
</dbReference>
<dbReference type="AlphaFoldDB" id="A0AAD9K4F6"/>